<accession>A0AAD7ZF83</accession>
<sequence>VSLVRSRDGSRDDTGTHFMNLPSPNVQSEPCQTAPNLNFVSALFHRRLEIKKQYSTDIREDEVDLPRRIPKEEGDQEEEAPPASALTRRRALVPPKLLTECSEDRKLSGSSDSSSSRARRSSIVVIPPMQICPGDLLVYSKVLTHRNNLL</sequence>
<keyword evidence="3" id="KW-1185">Reference proteome</keyword>
<gene>
    <name evidence="2" type="ORF">L9F63_024466</name>
</gene>
<evidence type="ECO:0000313" key="3">
    <source>
        <dbReference type="Proteomes" id="UP001233999"/>
    </source>
</evidence>
<protein>
    <submittedName>
        <fullName evidence="2">Uncharacterized protein</fullName>
    </submittedName>
</protein>
<comment type="caution">
    <text evidence="2">The sequence shown here is derived from an EMBL/GenBank/DDBJ whole genome shotgun (WGS) entry which is preliminary data.</text>
</comment>
<organism evidence="2 3">
    <name type="scientific">Diploptera punctata</name>
    <name type="common">Pacific beetle cockroach</name>
    <dbReference type="NCBI Taxonomy" id="6984"/>
    <lineage>
        <taxon>Eukaryota</taxon>
        <taxon>Metazoa</taxon>
        <taxon>Ecdysozoa</taxon>
        <taxon>Arthropoda</taxon>
        <taxon>Hexapoda</taxon>
        <taxon>Insecta</taxon>
        <taxon>Pterygota</taxon>
        <taxon>Neoptera</taxon>
        <taxon>Polyneoptera</taxon>
        <taxon>Dictyoptera</taxon>
        <taxon>Blattodea</taxon>
        <taxon>Blaberoidea</taxon>
        <taxon>Blaberidae</taxon>
        <taxon>Diplopterinae</taxon>
        <taxon>Diploptera</taxon>
    </lineage>
</organism>
<reference evidence="2" key="1">
    <citation type="journal article" date="2023" name="IScience">
        <title>Live-bearing cockroach genome reveals convergent evolutionary mechanisms linked to viviparity in insects and beyond.</title>
        <authorList>
            <person name="Fouks B."/>
            <person name="Harrison M.C."/>
            <person name="Mikhailova A.A."/>
            <person name="Marchal E."/>
            <person name="English S."/>
            <person name="Carruthers M."/>
            <person name="Jennings E.C."/>
            <person name="Chiamaka E.L."/>
            <person name="Frigard R.A."/>
            <person name="Pippel M."/>
            <person name="Attardo G.M."/>
            <person name="Benoit J.B."/>
            <person name="Bornberg-Bauer E."/>
            <person name="Tobe S.S."/>
        </authorList>
    </citation>
    <scope>NUCLEOTIDE SEQUENCE</scope>
    <source>
        <strain evidence="2">Stay&amp;Tobe</strain>
    </source>
</reference>
<name>A0AAD7ZF83_DIPPU</name>
<reference evidence="2" key="2">
    <citation type="submission" date="2023-05" db="EMBL/GenBank/DDBJ databases">
        <authorList>
            <person name="Fouks B."/>
        </authorList>
    </citation>
    <scope>NUCLEOTIDE SEQUENCE</scope>
    <source>
        <strain evidence="2">Stay&amp;Tobe</strain>
        <tissue evidence="2">Testes</tissue>
    </source>
</reference>
<feature type="non-terminal residue" evidence="2">
    <location>
        <position position="150"/>
    </location>
</feature>
<dbReference type="EMBL" id="JASPKZ010008424">
    <property type="protein sequence ID" value="KAJ9579426.1"/>
    <property type="molecule type" value="Genomic_DNA"/>
</dbReference>
<dbReference type="Proteomes" id="UP001233999">
    <property type="component" value="Unassembled WGS sequence"/>
</dbReference>
<feature type="compositionally biased region" description="Basic and acidic residues" evidence="1">
    <location>
        <begin position="55"/>
        <end position="73"/>
    </location>
</feature>
<feature type="non-terminal residue" evidence="2">
    <location>
        <position position="1"/>
    </location>
</feature>
<evidence type="ECO:0000313" key="2">
    <source>
        <dbReference type="EMBL" id="KAJ9579426.1"/>
    </source>
</evidence>
<evidence type="ECO:0000256" key="1">
    <source>
        <dbReference type="SAM" id="MobiDB-lite"/>
    </source>
</evidence>
<feature type="compositionally biased region" description="Polar residues" evidence="1">
    <location>
        <begin position="22"/>
        <end position="32"/>
    </location>
</feature>
<feature type="region of interest" description="Disordered" evidence="1">
    <location>
        <begin position="1"/>
        <end position="32"/>
    </location>
</feature>
<feature type="region of interest" description="Disordered" evidence="1">
    <location>
        <begin position="55"/>
        <end position="120"/>
    </location>
</feature>
<feature type="compositionally biased region" description="Basic and acidic residues" evidence="1">
    <location>
        <begin position="1"/>
        <end position="15"/>
    </location>
</feature>
<dbReference type="AlphaFoldDB" id="A0AAD7ZF83"/>
<proteinExistence type="predicted"/>